<evidence type="ECO:0000313" key="1">
    <source>
        <dbReference type="EMBL" id="VEP15584.1"/>
    </source>
</evidence>
<name>A0A563VVU5_9CYAN</name>
<proteinExistence type="predicted"/>
<evidence type="ECO:0000313" key="2">
    <source>
        <dbReference type="Proteomes" id="UP000320055"/>
    </source>
</evidence>
<accession>A0A563VVU5</accession>
<keyword evidence="2" id="KW-1185">Reference proteome</keyword>
<dbReference type="AlphaFoldDB" id="A0A563VVU5"/>
<dbReference type="Proteomes" id="UP000320055">
    <property type="component" value="Unassembled WGS sequence"/>
</dbReference>
<reference evidence="1 2" key="1">
    <citation type="submission" date="2019-01" db="EMBL/GenBank/DDBJ databases">
        <authorList>
            <person name="Brito A."/>
        </authorList>
    </citation>
    <scope>NUCLEOTIDE SEQUENCE [LARGE SCALE GENOMIC DNA]</scope>
    <source>
        <strain evidence="1">1</strain>
    </source>
</reference>
<sequence length="52" mass="5835">MNTFIAELPISDRLISTALKVALPNKLVDYEPQSLNIIALDFGYQYSNSRCS</sequence>
<gene>
    <name evidence="1" type="ORF">H1P_350014</name>
</gene>
<organism evidence="1 2">
    <name type="scientific">Hyella patelloides LEGE 07179</name>
    <dbReference type="NCBI Taxonomy" id="945734"/>
    <lineage>
        <taxon>Bacteria</taxon>
        <taxon>Bacillati</taxon>
        <taxon>Cyanobacteriota</taxon>
        <taxon>Cyanophyceae</taxon>
        <taxon>Pleurocapsales</taxon>
        <taxon>Hyellaceae</taxon>
        <taxon>Hyella</taxon>
    </lineage>
</organism>
<dbReference type="EMBL" id="CAACVJ010000279">
    <property type="protein sequence ID" value="VEP15584.1"/>
    <property type="molecule type" value="Genomic_DNA"/>
</dbReference>
<protein>
    <submittedName>
        <fullName evidence="1">Uncharacterized protein</fullName>
    </submittedName>
</protein>